<accession>A0A853BI92</accession>
<dbReference type="InterPro" id="IPR050097">
    <property type="entry name" value="Ferredoxin-NADP_redctase_2"/>
</dbReference>
<gene>
    <name evidence="5" type="ORF">HNR12_000589</name>
</gene>
<keyword evidence="6" id="KW-1185">Reference proteome</keyword>
<protein>
    <submittedName>
        <fullName evidence="5">Thioredoxin reductase</fullName>
    </submittedName>
</protein>
<evidence type="ECO:0000259" key="4">
    <source>
        <dbReference type="Pfam" id="PF07992"/>
    </source>
</evidence>
<sequence>MNTYAEAGPRPAGDVDGGEYDVVVVGGGAAGLAGAMALARARRSVLVVDAGQPRNAPAEGIHVYLGSEGTSPARFLARGRAEVAAYGGEVVAGRVEAVERRAEGGFRVAVAGGFSVGARRLLLATGLVDELPPVPGLAERWGRDVLHCPYCHGYEVRDQAIGVVATGPMSVHQALLWRQWSADVVLFTNGVLEVGAEDAERLAARGIAVVEGEVAAVETEADRLSGVRLADGRTVARQALAVAAPGRARTDVPAGLDLPLTEVVRNGHVMGTQVSADPMGATGVPGVWVAGNVTNVVEQVIGAAAAGVRAGAAINADLIEEDTEAAVAAYRADPLSARGEAEAGARVLGDSRHGL</sequence>
<dbReference type="SUPFAM" id="SSF51905">
    <property type="entry name" value="FAD/NAD(P)-binding domain"/>
    <property type="match status" value="1"/>
</dbReference>
<dbReference type="PRINTS" id="PR00469">
    <property type="entry name" value="PNDRDTASEII"/>
</dbReference>
<dbReference type="AlphaFoldDB" id="A0A853BI92"/>
<dbReference type="PANTHER" id="PTHR48105">
    <property type="entry name" value="THIOREDOXIN REDUCTASE 1-RELATED-RELATED"/>
    <property type="match status" value="1"/>
</dbReference>
<dbReference type="InterPro" id="IPR023753">
    <property type="entry name" value="FAD/NAD-binding_dom"/>
</dbReference>
<dbReference type="PRINTS" id="PR00368">
    <property type="entry name" value="FADPNR"/>
</dbReference>
<feature type="domain" description="FAD/NAD(P)-binding" evidence="4">
    <location>
        <begin position="20"/>
        <end position="307"/>
    </location>
</feature>
<organism evidence="5 6">
    <name type="scientific">Streptomonospora nanhaiensis</name>
    <dbReference type="NCBI Taxonomy" id="1323731"/>
    <lineage>
        <taxon>Bacteria</taxon>
        <taxon>Bacillati</taxon>
        <taxon>Actinomycetota</taxon>
        <taxon>Actinomycetes</taxon>
        <taxon>Streptosporangiales</taxon>
        <taxon>Nocardiopsidaceae</taxon>
        <taxon>Streptomonospora</taxon>
    </lineage>
</organism>
<dbReference type="RefSeq" id="WP_179765980.1">
    <property type="nucleotide sequence ID" value="NZ_JACCFO010000001.1"/>
</dbReference>
<evidence type="ECO:0000256" key="3">
    <source>
        <dbReference type="ARBA" id="ARBA00048132"/>
    </source>
</evidence>
<dbReference type="EMBL" id="JACCFO010000001">
    <property type="protein sequence ID" value="NYI94312.1"/>
    <property type="molecule type" value="Genomic_DNA"/>
</dbReference>
<dbReference type="GO" id="GO:0004791">
    <property type="term" value="F:thioredoxin-disulfide reductase (NADPH) activity"/>
    <property type="evidence" value="ECO:0007669"/>
    <property type="project" value="UniProtKB-EC"/>
</dbReference>
<name>A0A853BI92_9ACTN</name>
<dbReference type="InterPro" id="IPR036188">
    <property type="entry name" value="FAD/NAD-bd_sf"/>
</dbReference>
<reference evidence="5 6" key="1">
    <citation type="submission" date="2020-07" db="EMBL/GenBank/DDBJ databases">
        <title>Sequencing the genomes of 1000 actinobacteria strains.</title>
        <authorList>
            <person name="Klenk H.-P."/>
        </authorList>
    </citation>
    <scope>NUCLEOTIDE SEQUENCE [LARGE SCALE GENOMIC DNA]</scope>
    <source>
        <strain evidence="5 6">DSM 45927</strain>
    </source>
</reference>
<evidence type="ECO:0000313" key="5">
    <source>
        <dbReference type="EMBL" id="NYI94312.1"/>
    </source>
</evidence>
<keyword evidence="2" id="KW-0560">Oxidoreductase</keyword>
<comment type="catalytic activity">
    <reaction evidence="3">
        <text>[thioredoxin]-dithiol + NADP(+) = [thioredoxin]-disulfide + NADPH + H(+)</text>
        <dbReference type="Rhea" id="RHEA:20345"/>
        <dbReference type="Rhea" id="RHEA-COMP:10698"/>
        <dbReference type="Rhea" id="RHEA-COMP:10700"/>
        <dbReference type="ChEBI" id="CHEBI:15378"/>
        <dbReference type="ChEBI" id="CHEBI:29950"/>
        <dbReference type="ChEBI" id="CHEBI:50058"/>
        <dbReference type="ChEBI" id="CHEBI:57783"/>
        <dbReference type="ChEBI" id="CHEBI:58349"/>
        <dbReference type="EC" id="1.8.1.9"/>
    </reaction>
</comment>
<comment type="caution">
    <text evidence="5">The sequence shown here is derived from an EMBL/GenBank/DDBJ whole genome shotgun (WGS) entry which is preliminary data.</text>
</comment>
<dbReference type="Gene3D" id="3.50.50.60">
    <property type="entry name" value="FAD/NAD(P)-binding domain"/>
    <property type="match status" value="2"/>
</dbReference>
<evidence type="ECO:0000256" key="1">
    <source>
        <dbReference type="ARBA" id="ARBA00022630"/>
    </source>
</evidence>
<keyword evidence="1" id="KW-0285">Flavoprotein</keyword>
<proteinExistence type="predicted"/>
<dbReference type="Proteomes" id="UP000575985">
    <property type="component" value="Unassembled WGS sequence"/>
</dbReference>
<evidence type="ECO:0000256" key="2">
    <source>
        <dbReference type="ARBA" id="ARBA00023002"/>
    </source>
</evidence>
<dbReference type="Pfam" id="PF07992">
    <property type="entry name" value="Pyr_redox_2"/>
    <property type="match status" value="1"/>
</dbReference>
<evidence type="ECO:0000313" key="6">
    <source>
        <dbReference type="Proteomes" id="UP000575985"/>
    </source>
</evidence>